<name>A0A9X4BIS6_9GAMM</name>
<comment type="caution">
    <text evidence="4">The sequence shown here is derived from an EMBL/GenBank/DDBJ whole genome shotgun (WGS) entry which is preliminary data.</text>
</comment>
<dbReference type="Pfam" id="PF00144">
    <property type="entry name" value="Beta-lactamase"/>
    <property type="match status" value="1"/>
</dbReference>
<evidence type="ECO:0000313" key="4">
    <source>
        <dbReference type="EMBL" id="MDC8014306.1"/>
    </source>
</evidence>
<dbReference type="PANTHER" id="PTHR46825:SF8">
    <property type="entry name" value="BETA-LACTAMASE-RELATED"/>
    <property type="match status" value="1"/>
</dbReference>
<keyword evidence="2" id="KW-0732">Signal</keyword>
<dbReference type="InterPro" id="IPR050491">
    <property type="entry name" value="AmpC-like"/>
</dbReference>
<dbReference type="InterPro" id="IPR001466">
    <property type="entry name" value="Beta-lactam-related"/>
</dbReference>
<feature type="chain" id="PRO_5040742601" evidence="2">
    <location>
        <begin position="22"/>
        <end position="655"/>
    </location>
</feature>
<dbReference type="SUPFAM" id="SSF56601">
    <property type="entry name" value="beta-lactamase/transpeptidase-like"/>
    <property type="match status" value="1"/>
</dbReference>
<protein>
    <submittedName>
        <fullName evidence="4">Serine hydrolase</fullName>
    </submittedName>
</protein>
<dbReference type="RefSeq" id="WP_263541942.1">
    <property type="nucleotide sequence ID" value="NZ_JAOVZO020000018.1"/>
</dbReference>
<organism evidence="4 5">
    <name type="scientific">Tahibacter soli</name>
    <dbReference type="NCBI Taxonomy" id="2983605"/>
    <lineage>
        <taxon>Bacteria</taxon>
        <taxon>Pseudomonadati</taxon>
        <taxon>Pseudomonadota</taxon>
        <taxon>Gammaproteobacteria</taxon>
        <taxon>Lysobacterales</taxon>
        <taxon>Rhodanobacteraceae</taxon>
        <taxon>Tahibacter</taxon>
    </lineage>
</organism>
<evidence type="ECO:0000256" key="2">
    <source>
        <dbReference type="SAM" id="SignalP"/>
    </source>
</evidence>
<feature type="domain" description="Beta-lactamase-related" evidence="3">
    <location>
        <begin position="117"/>
        <end position="419"/>
    </location>
</feature>
<accession>A0A9X4BIS6</accession>
<sequence>MRILPPILIAMLALVAARSPAQDAQGVTPDAVKPEGAATEFVGPPAPLPDAALPATATPAVEPEPAAAQPAAAPAAPPVGAASTVEKSEALSTQTPKPASVPTGEAESPPIGILARDVFERGVEARVWQSVIAASVVGSDVTIARFGHLQNADDPAPDDATRFQLGGVTAAYTGILLADLAATGKVRLSDPVSAFLPAGAGCADARVCAITLAELASGRSGLPALPANLFPRDPRDALRDYDEAELLAFLATYRPAQWPAGSGDSLLADGLLGWALGRAHGGGYATALRERVLVPLGLASTEGDDTSLAPGHAGGVAVGPLHYGALAGAGGLRSNARDQLALLKAMLRPDSTPLRNALLLARQPHDDDAARGLGWRLSFVDAGGQSWPIVWQRGESGGHASFIGFRADRQQGLVLLAGSAADVSRFGLAMLAGQGVPAAPFAGPATATAALADYTGMYAFEPGREVVIRSRDGALSAQVAGQLAVPLIAGGEDAFATADASIQIMFERGEKRRVDALRWTERGINVPARRLSDRAPQVERTAYPVDATQLAAQCGEYADAGLVARLSCTNGNVYFQLTGSAARAMIAYAPDRFATADGEIELRVARDASGSPSALVLNLLGRELALPRVVATVPNGAEPAGKPVERDAKSHKSDR</sequence>
<dbReference type="AlphaFoldDB" id="A0A9X4BIS6"/>
<feature type="signal peptide" evidence="2">
    <location>
        <begin position="1"/>
        <end position="21"/>
    </location>
</feature>
<dbReference type="Proteomes" id="UP001139971">
    <property type="component" value="Unassembled WGS sequence"/>
</dbReference>
<keyword evidence="4" id="KW-0378">Hydrolase</keyword>
<proteinExistence type="predicted"/>
<evidence type="ECO:0000256" key="1">
    <source>
        <dbReference type="SAM" id="MobiDB-lite"/>
    </source>
</evidence>
<feature type="compositionally biased region" description="Basic and acidic residues" evidence="1">
    <location>
        <begin position="643"/>
        <end position="655"/>
    </location>
</feature>
<keyword evidence="5" id="KW-1185">Reference proteome</keyword>
<feature type="region of interest" description="Disordered" evidence="1">
    <location>
        <begin position="25"/>
        <end position="108"/>
    </location>
</feature>
<evidence type="ECO:0000313" key="5">
    <source>
        <dbReference type="Proteomes" id="UP001139971"/>
    </source>
</evidence>
<feature type="region of interest" description="Disordered" evidence="1">
    <location>
        <begin position="634"/>
        <end position="655"/>
    </location>
</feature>
<dbReference type="PANTHER" id="PTHR46825">
    <property type="entry name" value="D-ALANYL-D-ALANINE-CARBOXYPEPTIDASE/ENDOPEPTIDASE AMPH"/>
    <property type="match status" value="1"/>
</dbReference>
<dbReference type="EMBL" id="JAOVZO020000018">
    <property type="protein sequence ID" value="MDC8014306.1"/>
    <property type="molecule type" value="Genomic_DNA"/>
</dbReference>
<reference evidence="4" key="1">
    <citation type="submission" date="2023-02" db="EMBL/GenBank/DDBJ databases">
        <title>Tahibacter soli sp. nov. isolated from soil.</title>
        <authorList>
            <person name="Baek J.H."/>
            <person name="Lee J.K."/>
            <person name="Choi D.G."/>
            <person name="Jeon C.O."/>
        </authorList>
    </citation>
    <scope>NUCLEOTIDE SEQUENCE</scope>
    <source>
        <strain evidence="4">BL</strain>
    </source>
</reference>
<dbReference type="Gene3D" id="3.40.710.10">
    <property type="entry name" value="DD-peptidase/beta-lactamase superfamily"/>
    <property type="match status" value="1"/>
</dbReference>
<feature type="compositionally biased region" description="Low complexity" evidence="1">
    <location>
        <begin position="49"/>
        <end position="82"/>
    </location>
</feature>
<dbReference type="InterPro" id="IPR012338">
    <property type="entry name" value="Beta-lactam/transpept-like"/>
</dbReference>
<dbReference type="GO" id="GO:0016787">
    <property type="term" value="F:hydrolase activity"/>
    <property type="evidence" value="ECO:0007669"/>
    <property type="project" value="UniProtKB-KW"/>
</dbReference>
<evidence type="ECO:0000259" key="3">
    <source>
        <dbReference type="Pfam" id="PF00144"/>
    </source>
</evidence>
<gene>
    <name evidence="4" type="ORF">OD750_017305</name>
</gene>